<dbReference type="EMBL" id="AP004361">
    <property type="protein sequence ID" value="BAC10880.1"/>
    <property type="molecule type" value="Genomic_DNA"/>
</dbReference>
<feature type="compositionally biased region" description="Gly residues" evidence="1">
    <location>
        <begin position="198"/>
        <end position="212"/>
    </location>
</feature>
<organism evidence="2">
    <name type="scientific">Oryza sativa subsp. japonica</name>
    <name type="common">Rice</name>
    <dbReference type="NCBI Taxonomy" id="39947"/>
    <lineage>
        <taxon>Eukaryota</taxon>
        <taxon>Viridiplantae</taxon>
        <taxon>Streptophyta</taxon>
        <taxon>Embryophyta</taxon>
        <taxon>Tracheophyta</taxon>
        <taxon>Spermatophyta</taxon>
        <taxon>Magnoliopsida</taxon>
        <taxon>Liliopsida</taxon>
        <taxon>Poales</taxon>
        <taxon>Poaceae</taxon>
        <taxon>BOP clade</taxon>
        <taxon>Oryzoideae</taxon>
        <taxon>Oryzeae</taxon>
        <taxon>Oryzinae</taxon>
        <taxon>Oryza</taxon>
        <taxon>Oryza sativa</taxon>
    </lineage>
</organism>
<accession>Q8LHH4</accession>
<evidence type="ECO:0000256" key="1">
    <source>
        <dbReference type="SAM" id="MobiDB-lite"/>
    </source>
</evidence>
<feature type="compositionally biased region" description="Basic and acidic residues" evidence="1">
    <location>
        <begin position="49"/>
        <end position="59"/>
    </location>
</feature>
<feature type="compositionally biased region" description="Basic and acidic residues" evidence="1">
    <location>
        <begin position="148"/>
        <end position="187"/>
    </location>
</feature>
<protein>
    <submittedName>
        <fullName evidence="2">BKRF1 encodes EBNA-1 protein-like</fullName>
    </submittedName>
</protein>
<proteinExistence type="predicted"/>
<feature type="compositionally biased region" description="Basic residues" evidence="1">
    <location>
        <begin position="188"/>
        <end position="197"/>
    </location>
</feature>
<name>Q8LHH4_ORYSJ</name>
<feature type="compositionally biased region" description="Basic and acidic residues" evidence="1">
    <location>
        <begin position="108"/>
        <end position="121"/>
    </location>
</feature>
<feature type="compositionally biased region" description="Basic residues" evidence="1">
    <location>
        <begin position="21"/>
        <end position="31"/>
    </location>
</feature>
<dbReference type="AlphaFoldDB" id="Q8LHH4"/>
<dbReference type="Proteomes" id="UP000817658">
    <property type="component" value="Chromosome 1"/>
</dbReference>
<evidence type="ECO:0000313" key="2">
    <source>
        <dbReference type="EMBL" id="BAC10880.1"/>
    </source>
</evidence>
<gene>
    <name evidence="2" type="primary">OSJNBa0062A24.11</name>
</gene>
<reference evidence="2" key="1">
    <citation type="journal article" date="2002" name="Nature">
        <title>The genome sequence and structure of rice chromosome 1.</title>
        <authorList>
            <person name="Sasaki T."/>
            <person name="Matsumoto T."/>
            <person name="Yamamoto K."/>
            <person name="Sakata K."/>
            <person name="Baba T."/>
            <person name="Katayose Y."/>
            <person name="Wu J."/>
            <person name="Niimura Y."/>
            <person name="Cheng Z."/>
            <person name="Nagamura Y."/>
            <person name="Antonio B.A."/>
            <person name="Kanamori H."/>
            <person name="Hosokawa S."/>
            <person name="Masukawa M."/>
            <person name="Arikawa K."/>
            <person name="Chiden Y."/>
            <person name="Hayashi M."/>
            <person name="Okamoto M."/>
            <person name="Ando T."/>
            <person name="Aoki H."/>
            <person name="Arita K."/>
            <person name="Hamada M."/>
            <person name="Harada C."/>
            <person name="Hijishita S."/>
            <person name="Honda M."/>
            <person name="Ichikawa Y."/>
            <person name="Idonuma A."/>
            <person name="Iijima M."/>
            <person name="Ikeda M."/>
            <person name="Ikeno M."/>
            <person name="Itoh S."/>
            <person name="Itoh T."/>
            <person name="Itoh Y."/>
            <person name="Itoh Y."/>
            <person name="Iwabuchi A."/>
            <person name="Kamiya K."/>
            <person name="Karasawa W."/>
            <person name="Katagiri S."/>
            <person name="Kikuta A."/>
            <person name="Kobayashi N."/>
            <person name="Kono I."/>
            <person name="Machita K."/>
            <person name="Maehara T."/>
            <person name="Mizuno H."/>
            <person name="Mizubayashi T."/>
            <person name="Mukai Y."/>
            <person name="Nagasaki H."/>
            <person name="Nakashima M."/>
            <person name="Nakama Y."/>
            <person name="Nakamichi Y."/>
            <person name="Nakamura M."/>
            <person name="Namiki N."/>
            <person name="Negishi M."/>
            <person name="Ohta I."/>
            <person name="Ono N."/>
            <person name="Saji S."/>
            <person name="Sakai K."/>
            <person name="Shibata M."/>
            <person name="Shimokawa T."/>
            <person name="Shomura A."/>
            <person name="Song J."/>
            <person name="Takazaki Y."/>
            <person name="Terasawa K."/>
            <person name="Tsuji K."/>
            <person name="Waki K."/>
            <person name="Yamagata H."/>
            <person name="Yamane H."/>
            <person name="Yoshiki S."/>
            <person name="Yoshihara R."/>
            <person name="Yukawa K."/>
            <person name="Zhong H."/>
            <person name="Iwama H."/>
            <person name="Endo T."/>
            <person name="Ito H."/>
            <person name="Hahn J.H."/>
            <person name="Kim H.I."/>
            <person name="Eun M.Y."/>
            <person name="Yano M."/>
            <person name="Jiang J."/>
            <person name="Gojobori T."/>
        </authorList>
    </citation>
    <scope>NUCLEOTIDE SEQUENCE [LARGE SCALE GENOMIC DNA]</scope>
</reference>
<feature type="region of interest" description="Disordered" evidence="1">
    <location>
        <begin position="1"/>
        <end position="257"/>
    </location>
</feature>
<sequence length="257" mass="27591">MLEKVVVQRGDEPTRRNGWPKGRRRRRGWRGRRGDGVPAKPRSSWRRGQHSDVDRRTGDVQEPAGGGEVLDADEEATPASFGRGGGDAGDEGGVAEPREVVATSAGARETRQWRPEVEQWRQRHCFAGEDASPVLSPRNGGLTEGEEVAARPREKTARPDGAPARRERRLEAAGAEEREGRRRERASGGHRAKRRAGRGGGGGGDVGGGDGAAGRRTVEAAQAAGGGRRRGRERRAAGRWLGTTGRLGRGLKRENGG</sequence>